<evidence type="ECO:0000256" key="1">
    <source>
        <dbReference type="SAM" id="Phobius"/>
    </source>
</evidence>
<evidence type="ECO:0000313" key="2">
    <source>
        <dbReference type="EMBL" id="GFY62133.1"/>
    </source>
</evidence>
<accession>A0A8X7CAH2</accession>
<dbReference type="EMBL" id="BMAV01014081">
    <property type="protein sequence ID" value="GFY62133.1"/>
    <property type="molecule type" value="Genomic_DNA"/>
</dbReference>
<gene>
    <name evidence="2" type="ORF">TNIN_401941</name>
</gene>
<reference evidence="2" key="1">
    <citation type="submission" date="2020-08" db="EMBL/GenBank/DDBJ databases">
        <title>Multicomponent nature underlies the extraordinary mechanical properties of spider dragline silk.</title>
        <authorList>
            <person name="Kono N."/>
            <person name="Nakamura H."/>
            <person name="Mori M."/>
            <person name="Yoshida Y."/>
            <person name="Ohtoshi R."/>
            <person name="Malay A.D."/>
            <person name="Moran D.A.P."/>
            <person name="Tomita M."/>
            <person name="Numata K."/>
            <person name="Arakawa K."/>
        </authorList>
    </citation>
    <scope>NUCLEOTIDE SEQUENCE</scope>
</reference>
<name>A0A8X7CAH2_9ARAC</name>
<evidence type="ECO:0000313" key="3">
    <source>
        <dbReference type="Proteomes" id="UP000886998"/>
    </source>
</evidence>
<organism evidence="2 3">
    <name type="scientific">Trichonephila inaurata madagascariensis</name>
    <dbReference type="NCBI Taxonomy" id="2747483"/>
    <lineage>
        <taxon>Eukaryota</taxon>
        <taxon>Metazoa</taxon>
        <taxon>Ecdysozoa</taxon>
        <taxon>Arthropoda</taxon>
        <taxon>Chelicerata</taxon>
        <taxon>Arachnida</taxon>
        <taxon>Araneae</taxon>
        <taxon>Araneomorphae</taxon>
        <taxon>Entelegynae</taxon>
        <taxon>Araneoidea</taxon>
        <taxon>Nephilidae</taxon>
        <taxon>Trichonephila</taxon>
        <taxon>Trichonephila inaurata</taxon>
    </lineage>
</organism>
<keyword evidence="1" id="KW-0812">Transmembrane</keyword>
<comment type="caution">
    <text evidence="2">The sequence shown here is derived from an EMBL/GenBank/DDBJ whole genome shotgun (WGS) entry which is preliminary data.</text>
</comment>
<dbReference type="AlphaFoldDB" id="A0A8X7CAH2"/>
<dbReference type="Proteomes" id="UP000886998">
    <property type="component" value="Unassembled WGS sequence"/>
</dbReference>
<keyword evidence="1" id="KW-0472">Membrane</keyword>
<proteinExistence type="predicted"/>
<feature type="transmembrane region" description="Helical" evidence="1">
    <location>
        <begin position="12"/>
        <end position="33"/>
    </location>
</feature>
<protein>
    <submittedName>
        <fullName evidence="2">Uncharacterized protein</fullName>
    </submittedName>
</protein>
<sequence>MILDCAMQLKLLCGFFIPTFGGLIFASATLMTFSLRQRMNPSISVILSKFFNVFRMLALKGYKIQFLQTEVDFGPSYFCQTLEPPKERIKVINFKLPETVKDFEDT</sequence>
<keyword evidence="1" id="KW-1133">Transmembrane helix</keyword>
<keyword evidence="3" id="KW-1185">Reference proteome</keyword>